<name>R7QL47_CHOCR</name>
<dbReference type="GeneID" id="17325697"/>
<dbReference type="Proteomes" id="UP000012073">
    <property type="component" value="Unassembled WGS sequence"/>
</dbReference>
<keyword evidence="2" id="KW-1185">Reference proteome</keyword>
<organism evidence="1 2">
    <name type="scientific">Chondrus crispus</name>
    <name type="common">Carrageen Irish moss</name>
    <name type="synonym">Polymorpha crispa</name>
    <dbReference type="NCBI Taxonomy" id="2769"/>
    <lineage>
        <taxon>Eukaryota</taxon>
        <taxon>Rhodophyta</taxon>
        <taxon>Florideophyceae</taxon>
        <taxon>Rhodymeniophycidae</taxon>
        <taxon>Gigartinales</taxon>
        <taxon>Gigartinaceae</taxon>
        <taxon>Chondrus</taxon>
    </lineage>
</organism>
<dbReference type="AlphaFoldDB" id="R7QL47"/>
<dbReference type="EMBL" id="HG001898">
    <property type="protein sequence ID" value="CDF38115.1"/>
    <property type="molecule type" value="Genomic_DNA"/>
</dbReference>
<reference evidence="2" key="1">
    <citation type="journal article" date="2013" name="Proc. Natl. Acad. Sci. U.S.A.">
        <title>Genome structure and metabolic features in the red seaweed Chondrus crispus shed light on evolution of the Archaeplastida.</title>
        <authorList>
            <person name="Collen J."/>
            <person name="Porcel B."/>
            <person name="Carre W."/>
            <person name="Ball S.G."/>
            <person name="Chaparro C."/>
            <person name="Tonon T."/>
            <person name="Barbeyron T."/>
            <person name="Michel G."/>
            <person name="Noel B."/>
            <person name="Valentin K."/>
            <person name="Elias M."/>
            <person name="Artiguenave F."/>
            <person name="Arun A."/>
            <person name="Aury J.M."/>
            <person name="Barbosa-Neto J.F."/>
            <person name="Bothwell J.H."/>
            <person name="Bouget F.Y."/>
            <person name="Brillet L."/>
            <person name="Cabello-Hurtado F."/>
            <person name="Capella-Gutierrez S."/>
            <person name="Charrier B."/>
            <person name="Cladiere L."/>
            <person name="Cock J.M."/>
            <person name="Coelho S.M."/>
            <person name="Colleoni C."/>
            <person name="Czjzek M."/>
            <person name="Da Silva C."/>
            <person name="Delage L."/>
            <person name="Denoeud F."/>
            <person name="Deschamps P."/>
            <person name="Dittami S.M."/>
            <person name="Gabaldon T."/>
            <person name="Gachon C.M."/>
            <person name="Groisillier A."/>
            <person name="Herve C."/>
            <person name="Jabbari K."/>
            <person name="Katinka M."/>
            <person name="Kloareg B."/>
            <person name="Kowalczyk N."/>
            <person name="Labadie K."/>
            <person name="Leblanc C."/>
            <person name="Lopez P.J."/>
            <person name="McLachlan D.H."/>
            <person name="Meslet-Cladiere L."/>
            <person name="Moustafa A."/>
            <person name="Nehr Z."/>
            <person name="Nyvall Collen P."/>
            <person name="Panaud O."/>
            <person name="Partensky F."/>
            <person name="Poulain J."/>
            <person name="Rensing S.A."/>
            <person name="Rousvoal S."/>
            <person name="Samson G."/>
            <person name="Symeonidi A."/>
            <person name="Weissenbach J."/>
            <person name="Zambounis A."/>
            <person name="Wincker P."/>
            <person name="Boyen C."/>
        </authorList>
    </citation>
    <scope>NUCLEOTIDE SEQUENCE [LARGE SCALE GENOMIC DNA]</scope>
    <source>
        <strain evidence="2">cv. Stackhouse</strain>
    </source>
</reference>
<dbReference type="Gramene" id="CDF38115">
    <property type="protein sequence ID" value="CDF38115"/>
    <property type="gene ID" value="CHC_T00006298001"/>
</dbReference>
<gene>
    <name evidence="1" type="ORF">CHC_T00006298001</name>
</gene>
<evidence type="ECO:0000313" key="2">
    <source>
        <dbReference type="Proteomes" id="UP000012073"/>
    </source>
</evidence>
<sequence>MLRGVFVVRHDACNVGDNRVGRNALRRARYRARYEGLTVFAAEEGSSLDSGRRRRNGRKWEVLQGVLVTRRAAQAGKVNSRGEA</sequence>
<proteinExistence type="predicted"/>
<dbReference type="KEGG" id="ccp:CHC_T00006298001"/>
<evidence type="ECO:0000313" key="1">
    <source>
        <dbReference type="EMBL" id="CDF38115.1"/>
    </source>
</evidence>
<dbReference type="RefSeq" id="XP_005717984.1">
    <property type="nucleotide sequence ID" value="XM_005717927.1"/>
</dbReference>
<accession>R7QL47</accession>
<protein>
    <submittedName>
        <fullName evidence="1">Uncharacterized protein</fullName>
    </submittedName>
</protein>